<keyword evidence="15" id="KW-1185">Reference proteome</keyword>
<evidence type="ECO:0000256" key="1">
    <source>
        <dbReference type="ARBA" id="ARBA00004975"/>
    </source>
</evidence>
<dbReference type="Proteomes" id="UP001172155">
    <property type="component" value="Unassembled WGS sequence"/>
</dbReference>
<dbReference type="EMBL" id="JAUKUD010000006">
    <property type="protein sequence ID" value="KAK0740574.1"/>
    <property type="molecule type" value="Genomic_DNA"/>
</dbReference>
<dbReference type="GO" id="GO:0042450">
    <property type="term" value="P:L-arginine biosynthetic process via ornithine"/>
    <property type="evidence" value="ECO:0007669"/>
    <property type="project" value="TreeGrafter"/>
</dbReference>
<gene>
    <name evidence="14" type="ORF">B0T18DRAFT_212285</name>
</gene>
<dbReference type="PANTHER" id="PTHR45753:SF3">
    <property type="entry name" value="ORNITHINE TRANSCARBAMYLASE, MITOCHONDRIAL"/>
    <property type="match status" value="1"/>
</dbReference>
<dbReference type="PANTHER" id="PTHR45753">
    <property type="entry name" value="ORNITHINE CARBAMOYLTRANSFERASE, MITOCHONDRIAL"/>
    <property type="match status" value="1"/>
</dbReference>
<sequence>MHRTAFRSVNSAVGRLQTRSLSSKRLPRHLTSINDLSANEFAKLVLNASAYKAAVKSGNIPPSLKGSLAGKTVAMMFNKRSTRTRVSTEAAVTLMGGHPMFLGKDDIQLGVNESLRDTSTIISSMTACMVARVGTHSDITGLATYSSVPVINALSSDFHPLQSIADFLTIHEAFSPASSTTTGPGLGLQGLKVAWVGDSSNVLFDLASACVKMGVDVAVAAPKGYGIPEAMRAHILAAGKGVAAPGKLSRTTVPEDAVRDADVIVTDTWISMGQEEETQKRLQAFKGFQVTNTMAERGGAKPGWKFMHCLPRHQDEVDDAVFYGPRSLVFEEGENRLWAAVAALEAFVVNKGKIL</sequence>
<comment type="similarity">
    <text evidence="2">Belongs to the aspartate/ornithine carbamoyltransferase superfamily. OTCase family.</text>
</comment>
<feature type="domain" description="Aspartate/ornithine carbamoyltransferase Asp/Orn-binding" evidence="12">
    <location>
        <begin position="189"/>
        <end position="345"/>
    </location>
</feature>
<name>A0AA40EJN2_9PEZI</name>
<accession>A0AA40EJN2</accession>
<dbReference type="InterPro" id="IPR036901">
    <property type="entry name" value="Asp/Orn_carbamoylTrfase_sf"/>
</dbReference>
<organism evidence="14 15">
    <name type="scientific">Schizothecium vesticola</name>
    <dbReference type="NCBI Taxonomy" id="314040"/>
    <lineage>
        <taxon>Eukaryota</taxon>
        <taxon>Fungi</taxon>
        <taxon>Dikarya</taxon>
        <taxon>Ascomycota</taxon>
        <taxon>Pezizomycotina</taxon>
        <taxon>Sordariomycetes</taxon>
        <taxon>Sordariomycetidae</taxon>
        <taxon>Sordariales</taxon>
        <taxon>Schizotheciaceae</taxon>
        <taxon>Schizothecium</taxon>
    </lineage>
</organism>
<dbReference type="EC" id="2.1.3.3" evidence="4"/>
<evidence type="ECO:0000256" key="2">
    <source>
        <dbReference type="ARBA" id="ARBA00007805"/>
    </source>
</evidence>
<dbReference type="SUPFAM" id="SSF53671">
    <property type="entry name" value="Aspartate/ornithine carbamoyltransferase"/>
    <property type="match status" value="1"/>
</dbReference>
<evidence type="ECO:0000256" key="5">
    <source>
        <dbReference type="ARBA" id="ARBA00021536"/>
    </source>
</evidence>
<dbReference type="NCBIfam" id="TIGR00658">
    <property type="entry name" value="orni_carb_tr"/>
    <property type="match status" value="1"/>
</dbReference>
<dbReference type="Pfam" id="PF00185">
    <property type="entry name" value="OTCace"/>
    <property type="match status" value="1"/>
</dbReference>
<feature type="domain" description="Aspartate/ornithine carbamoyltransferase carbamoyl-P binding" evidence="13">
    <location>
        <begin position="28"/>
        <end position="172"/>
    </location>
</feature>
<dbReference type="InterPro" id="IPR006130">
    <property type="entry name" value="Asp/Orn_carbamoylTrfase"/>
</dbReference>
<dbReference type="GO" id="GO:0019240">
    <property type="term" value="P:citrulline biosynthetic process"/>
    <property type="evidence" value="ECO:0007669"/>
    <property type="project" value="TreeGrafter"/>
</dbReference>
<evidence type="ECO:0000313" key="14">
    <source>
        <dbReference type="EMBL" id="KAK0740574.1"/>
    </source>
</evidence>
<dbReference type="GO" id="GO:0005739">
    <property type="term" value="C:mitochondrion"/>
    <property type="evidence" value="ECO:0007669"/>
    <property type="project" value="TreeGrafter"/>
</dbReference>
<comment type="caution">
    <text evidence="14">The sequence shown here is derived from an EMBL/GenBank/DDBJ whole genome shotgun (WGS) entry which is preliminary data.</text>
</comment>
<dbReference type="FunFam" id="3.40.50.1370:FF:000009">
    <property type="entry name" value="Ornithine carbamoyltransferase, mitochondrial"/>
    <property type="match status" value="1"/>
</dbReference>
<evidence type="ECO:0000256" key="6">
    <source>
        <dbReference type="ARBA" id="ARBA00022571"/>
    </source>
</evidence>
<evidence type="ECO:0000256" key="4">
    <source>
        <dbReference type="ARBA" id="ARBA00013007"/>
    </source>
</evidence>
<evidence type="ECO:0000256" key="9">
    <source>
        <dbReference type="ARBA" id="ARBA00033269"/>
    </source>
</evidence>
<evidence type="ECO:0000256" key="11">
    <source>
        <dbReference type="RuleBase" id="RU003634"/>
    </source>
</evidence>
<dbReference type="PRINTS" id="PR00100">
    <property type="entry name" value="AOTCASE"/>
</dbReference>
<dbReference type="PRINTS" id="PR00102">
    <property type="entry name" value="OTCASE"/>
</dbReference>
<evidence type="ECO:0000256" key="7">
    <source>
        <dbReference type="ARBA" id="ARBA00022605"/>
    </source>
</evidence>
<dbReference type="Pfam" id="PF02729">
    <property type="entry name" value="OTCace_N"/>
    <property type="match status" value="1"/>
</dbReference>
<dbReference type="InterPro" id="IPR006132">
    <property type="entry name" value="Asp/Orn_carbamoyltranf_P-bd"/>
</dbReference>
<dbReference type="AlphaFoldDB" id="A0AA40EJN2"/>
<evidence type="ECO:0000259" key="12">
    <source>
        <dbReference type="Pfam" id="PF00185"/>
    </source>
</evidence>
<dbReference type="PROSITE" id="PS00097">
    <property type="entry name" value="CARBAMOYLTRANSFERASE"/>
    <property type="match status" value="1"/>
</dbReference>
<keyword evidence="8 11" id="KW-0808">Transferase</keyword>
<evidence type="ECO:0000256" key="8">
    <source>
        <dbReference type="ARBA" id="ARBA00022679"/>
    </source>
</evidence>
<dbReference type="InterPro" id="IPR002292">
    <property type="entry name" value="Orn/put_carbamltrans"/>
</dbReference>
<evidence type="ECO:0000256" key="3">
    <source>
        <dbReference type="ARBA" id="ARBA00011233"/>
    </source>
</evidence>
<comment type="pathway">
    <text evidence="1">Amino-acid biosynthesis; L-arginine biosynthesis; L-arginine from L-ornithine and carbamoyl phosphate: step 1/3.</text>
</comment>
<dbReference type="GO" id="GO:0004585">
    <property type="term" value="F:ornithine carbamoyltransferase activity"/>
    <property type="evidence" value="ECO:0007669"/>
    <property type="project" value="UniProtKB-EC"/>
</dbReference>
<comment type="subunit">
    <text evidence="3">Homotrimer.</text>
</comment>
<comment type="catalytic activity">
    <reaction evidence="10">
        <text>carbamoyl phosphate + L-ornithine = L-citrulline + phosphate + H(+)</text>
        <dbReference type="Rhea" id="RHEA:19513"/>
        <dbReference type="ChEBI" id="CHEBI:15378"/>
        <dbReference type="ChEBI" id="CHEBI:43474"/>
        <dbReference type="ChEBI" id="CHEBI:46911"/>
        <dbReference type="ChEBI" id="CHEBI:57743"/>
        <dbReference type="ChEBI" id="CHEBI:58228"/>
        <dbReference type="EC" id="2.1.3.3"/>
    </reaction>
</comment>
<evidence type="ECO:0000256" key="10">
    <source>
        <dbReference type="ARBA" id="ARBA00048772"/>
    </source>
</evidence>
<dbReference type="Gene3D" id="3.40.50.1370">
    <property type="entry name" value="Aspartate/ornithine carbamoyltransferase"/>
    <property type="match status" value="2"/>
</dbReference>
<proteinExistence type="inferred from homology"/>
<dbReference type="GO" id="GO:0016597">
    <property type="term" value="F:amino acid binding"/>
    <property type="evidence" value="ECO:0007669"/>
    <property type="project" value="InterPro"/>
</dbReference>
<evidence type="ECO:0000313" key="15">
    <source>
        <dbReference type="Proteomes" id="UP001172155"/>
    </source>
</evidence>
<reference evidence="14" key="1">
    <citation type="submission" date="2023-06" db="EMBL/GenBank/DDBJ databases">
        <title>Genome-scale phylogeny and comparative genomics of the fungal order Sordariales.</title>
        <authorList>
            <consortium name="Lawrence Berkeley National Laboratory"/>
            <person name="Hensen N."/>
            <person name="Bonometti L."/>
            <person name="Westerberg I."/>
            <person name="Brannstrom I.O."/>
            <person name="Guillou S."/>
            <person name="Cros-Aarteil S."/>
            <person name="Calhoun S."/>
            <person name="Haridas S."/>
            <person name="Kuo A."/>
            <person name="Mondo S."/>
            <person name="Pangilinan J."/>
            <person name="Riley R."/>
            <person name="LaButti K."/>
            <person name="Andreopoulos B."/>
            <person name="Lipzen A."/>
            <person name="Chen C."/>
            <person name="Yanf M."/>
            <person name="Daum C."/>
            <person name="Ng V."/>
            <person name="Clum A."/>
            <person name="Steindorff A."/>
            <person name="Ohm R."/>
            <person name="Martin F."/>
            <person name="Silar P."/>
            <person name="Natvig D."/>
            <person name="Lalanne C."/>
            <person name="Gautier V."/>
            <person name="Ament-velasquez S.L."/>
            <person name="Kruys A."/>
            <person name="Hutchinson M.I."/>
            <person name="Powell A.J."/>
            <person name="Barry K."/>
            <person name="Miller A.N."/>
            <person name="Grigoriev I.V."/>
            <person name="Debuchy R."/>
            <person name="Gladieux P."/>
            <person name="Thoren M.H."/>
            <person name="Johannesson H."/>
        </authorList>
    </citation>
    <scope>NUCLEOTIDE SEQUENCE</scope>
    <source>
        <strain evidence="14">SMH3187-1</strain>
    </source>
</reference>
<keyword evidence="6" id="KW-0055">Arginine biosynthesis</keyword>
<dbReference type="FunFam" id="3.40.50.1370:FF:000017">
    <property type="entry name" value="Ornithine carbamoyltransferase"/>
    <property type="match status" value="1"/>
</dbReference>
<protein>
    <recommendedName>
        <fullName evidence="5">Ornithine carbamoyltransferase, mitochondrial</fullName>
        <ecNumber evidence="4">2.1.3.3</ecNumber>
    </recommendedName>
    <alternativeName>
        <fullName evidence="9">Ornithine transcarbamylase</fullName>
    </alternativeName>
</protein>
<dbReference type="InterPro" id="IPR006131">
    <property type="entry name" value="Asp_carbamoyltransf_Asp/Orn-bd"/>
</dbReference>
<evidence type="ECO:0000259" key="13">
    <source>
        <dbReference type="Pfam" id="PF02729"/>
    </source>
</evidence>
<keyword evidence="7" id="KW-0028">Amino-acid biosynthesis</keyword>